<organism evidence="1 2">
    <name type="scientific">Mycolicibacterium conceptionense</name>
    <dbReference type="NCBI Taxonomy" id="451644"/>
    <lineage>
        <taxon>Bacteria</taxon>
        <taxon>Bacillati</taxon>
        <taxon>Actinomycetota</taxon>
        <taxon>Actinomycetes</taxon>
        <taxon>Mycobacteriales</taxon>
        <taxon>Mycobacteriaceae</taxon>
        <taxon>Mycolicibacterium</taxon>
    </lineage>
</organism>
<evidence type="ECO:0000313" key="1">
    <source>
        <dbReference type="EMBL" id="CQD16216.1"/>
    </source>
</evidence>
<evidence type="ECO:0000313" key="2">
    <source>
        <dbReference type="Proteomes" id="UP000182227"/>
    </source>
</evidence>
<reference evidence="1 2" key="1">
    <citation type="submission" date="2015-03" db="EMBL/GenBank/DDBJ databases">
        <authorList>
            <person name="Murphy D."/>
        </authorList>
    </citation>
    <scope>NUCLEOTIDE SEQUENCE [LARGE SCALE GENOMIC DNA]</scope>
    <source>
        <strain evidence="1 2">D16</strain>
    </source>
</reference>
<dbReference type="AlphaFoldDB" id="A0A0U1DHA4"/>
<sequence>MVGVLVLVDQDVAEPAPVVLGDLRECLQDATVSPIRSSKSSALAARSLRWYSPYTWAMTPAISSAASDASAAACSGPISSFFRLEMPLASRRGEYRLVSNPMSLPIIISRRRESSES</sequence>
<dbReference type="EMBL" id="CTEF01000002">
    <property type="protein sequence ID" value="CQD16216.1"/>
    <property type="molecule type" value="Genomic_DNA"/>
</dbReference>
<dbReference type="Proteomes" id="UP000182227">
    <property type="component" value="Unassembled WGS sequence"/>
</dbReference>
<gene>
    <name evidence="1" type="ORF">BN970_03438</name>
</gene>
<accession>A0A0U1DHA4</accession>
<protein>
    <submittedName>
        <fullName evidence="1">Uncharacterized protein</fullName>
    </submittedName>
</protein>
<name>A0A0U1DHA4_9MYCO</name>
<proteinExistence type="predicted"/>